<sequence>MNLTEIDDQFTKQYKELLDIQYNIKAQLNTYSFDLNKNEITEAVLNRMGAFWHFNVNNNKDILDRKTNTTAADFFTETCLLFIKSYFENKHGLQVTSEKSLVRSRNSIRPDISIWRGEEVVAVIELKVNDGWKRKNMMEHLANREQQIKNCAPNAYFGVVSFWNFFEKKAPEWNKKYVGLLEWDEKSEKKHPPTGGLVENILKEIENIL</sequence>
<proteinExistence type="predicted"/>
<keyword evidence="2" id="KW-1185">Reference proteome</keyword>
<dbReference type="EMBL" id="JACVEL010000006">
    <property type="protein sequence ID" value="MBC9812895.1"/>
    <property type="molecule type" value="Genomic_DNA"/>
</dbReference>
<protein>
    <submittedName>
        <fullName evidence="1">Uncharacterized protein</fullName>
    </submittedName>
</protein>
<reference evidence="1" key="1">
    <citation type="submission" date="2020-09" db="EMBL/GenBank/DDBJ databases">
        <title>Taishania pollutisoli gen. nov., sp. nov., Isolated from Tetrabromobisphenol A-Contaminated Soil.</title>
        <authorList>
            <person name="Chen Q."/>
        </authorList>
    </citation>
    <scope>NUCLEOTIDE SEQUENCE</scope>
    <source>
        <strain evidence="1">CZZ-1</strain>
    </source>
</reference>
<evidence type="ECO:0000313" key="1">
    <source>
        <dbReference type="EMBL" id="MBC9812895.1"/>
    </source>
</evidence>
<comment type="caution">
    <text evidence="1">The sequence shown here is derived from an EMBL/GenBank/DDBJ whole genome shotgun (WGS) entry which is preliminary data.</text>
</comment>
<dbReference type="Proteomes" id="UP000652681">
    <property type="component" value="Unassembled WGS sequence"/>
</dbReference>
<gene>
    <name evidence="1" type="ORF">H9Y05_10475</name>
</gene>
<dbReference type="RefSeq" id="WP_216714251.1">
    <property type="nucleotide sequence ID" value="NZ_JACVEL010000006.1"/>
</dbReference>
<organism evidence="1 2">
    <name type="scientific">Taishania pollutisoli</name>
    <dbReference type="NCBI Taxonomy" id="2766479"/>
    <lineage>
        <taxon>Bacteria</taxon>
        <taxon>Pseudomonadati</taxon>
        <taxon>Bacteroidota</taxon>
        <taxon>Flavobacteriia</taxon>
        <taxon>Flavobacteriales</taxon>
        <taxon>Crocinitomicaceae</taxon>
        <taxon>Taishania</taxon>
    </lineage>
</organism>
<name>A0A8J6U2F0_9FLAO</name>
<evidence type="ECO:0000313" key="2">
    <source>
        <dbReference type="Proteomes" id="UP000652681"/>
    </source>
</evidence>
<dbReference type="AlphaFoldDB" id="A0A8J6U2F0"/>
<accession>A0A8J6U2F0</accession>